<dbReference type="Pfam" id="PF16335">
    <property type="entry name" value="GtaA_6_Hairpin"/>
    <property type="match status" value="1"/>
</dbReference>
<evidence type="ECO:0000259" key="2">
    <source>
        <dbReference type="Pfam" id="PF16335"/>
    </source>
</evidence>
<dbReference type="Proteomes" id="UP000324767">
    <property type="component" value="Unassembled WGS sequence"/>
</dbReference>
<evidence type="ECO:0000313" key="4">
    <source>
        <dbReference type="EMBL" id="KAA6414794.1"/>
    </source>
</evidence>
<organism evidence="5 6">
    <name type="scientific">Lasallia pustulata</name>
    <dbReference type="NCBI Taxonomy" id="136370"/>
    <lineage>
        <taxon>Eukaryota</taxon>
        <taxon>Fungi</taxon>
        <taxon>Dikarya</taxon>
        <taxon>Ascomycota</taxon>
        <taxon>Pezizomycotina</taxon>
        <taxon>Lecanoromycetes</taxon>
        <taxon>OSLEUM clade</taxon>
        <taxon>Umbilicariomycetidae</taxon>
        <taxon>Umbilicariales</taxon>
        <taxon>Umbilicariaceae</taxon>
        <taxon>Lasallia</taxon>
    </lineage>
</organism>
<keyword evidence="6" id="KW-1185">Reference proteome</keyword>
<keyword evidence="5" id="KW-0326">Glycosidase</keyword>
<reference evidence="4 7" key="3">
    <citation type="submission" date="2019-09" db="EMBL/GenBank/DDBJ databases">
        <title>The hologenome of the rock-dwelling lichen Lasallia pustulata.</title>
        <authorList>
            <person name="Greshake Tzovaras B."/>
            <person name="Segers F."/>
            <person name="Bicker A."/>
            <person name="Dal Grande F."/>
            <person name="Otte J."/>
            <person name="Hankeln T."/>
            <person name="Schmitt I."/>
            <person name="Ebersberger I."/>
        </authorList>
    </citation>
    <scope>NUCLEOTIDE SEQUENCE [LARGE SCALE GENOMIC DNA]</scope>
    <source>
        <strain evidence="4">A1-1</strain>
    </source>
</reference>
<dbReference type="InterPro" id="IPR032514">
    <property type="entry name" value="GtaA_central"/>
</dbReference>
<dbReference type="SUPFAM" id="SSF48208">
    <property type="entry name" value="Six-hairpin glycosidases"/>
    <property type="match status" value="1"/>
</dbReference>
<accession>A0A1W5D871</accession>
<sequence length="902" mass="97844">MLYTSLFVAAIAAAVGVVAQDPYTNAKDSNGHTLPAYSPARPPAIPLAVRSPYTQAWSSTAYNGTLNSNGVIFWPGPPLGWEGIVTVDGVSYEYLGTGSQALPSLPNLRTATPLTVSYDSQYSNFTFAAGPVEVTASFLSSVLPRDLCRTSLPLSYLTTSVQSMDGAPHDVQFYSDVDANWITSETNVTIDWVFYEGSNMVNGSGNATGGPSSIYSWFVHLAKPYEFAEENDKPLWGNLTYSSSPLQASNFSFQSGFSANLRFNYVMSHYLQDIVDPDYRPSGTRDPVFAYAHDFGTVSSASVRYTVGVVQQPIIRYLTSSGVVPLQPWWTQCYGDIFQMIAYHYNDFSATQQLAAQWEAQLKADVDLYYSANMAMVYSNSTPSPPPFYSNGSEGNSIGTDQYGDQYIFDPNTAYGFLNPNNFSGIAIPDVQEAEAYYSIVALSARQVMGAYILAVPPTGACVINGANTSEPLMFQKEISSDGNVNTVDVMYPAMPFFLYANPELLKYNLEPLFQNQEGQFYPNGYSMHDLGAHYPNATGHVEGNDEYMPVEESGNMIIMAYAYYKFTGNVAYLQQHYSKLQQFASYLIEFSLIPGIQVSTDDFAGQLTNQTNLGIKGIVGLQAMAGVASVVFDASSVQSYTTTASNYFSTWVYYGIDPSHKHTLLSYEWRSSWGLLYNTYPDKLLNLGIIPQSLYEMQSNWYPQVSQVFGIPLDSRHSYTKSDWEMWTAATCSPETRRLFVNGLAYWLNYTDTDRAFSDLYETVDTGSYPASPMPIYFNARPVVGGHFALLALLKAGENSATGTALTSTFASNSTDSLGEAGSYDFGPVSAGSLGGGVSQLSSGQIQAPTGSSSIATTLMSSTITTSSTASAVGGPAQGNATTMVSNLAGGVSTQQPAASG</sequence>
<dbReference type="PANTHER" id="PTHR31987">
    <property type="entry name" value="GLUTAMINASE A-RELATED"/>
    <property type="match status" value="1"/>
</dbReference>
<dbReference type="InterPro" id="IPR008928">
    <property type="entry name" value="6-hairpin_glycosidase_sf"/>
</dbReference>
<evidence type="ECO:0000313" key="5">
    <source>
        <dbReference type="EMBL" id="SLM39306.1"/>
    </source>
</evidence>
<name>A0A1W5D871_9LECA</name>
<evidence type="ECO:0000259" key="3">
    <source>
        <dbReference type="Pfam" id="PF17168"/>
    </source>
</evidence>
<keyword evidence="5" id="KW-0378">Hydrolase</keyword>
<feature type="signal peptide" evidence="1">
    <location>
        <begin position="1"/>
        <end position="19"/>
    </location>
</feature>
<evidence type="ECO:0000256" key="1">
    <source>
        <dbReference type="SAM" id="SignalP"/>
    </source>
</evidence>
<dbReference type="OrthoDB" id="431715at2759"/>
<evidence type="ECO:0000313" key="6">
    <source>
        <dbReference type="Proteomes" id="UP000192927"/>
    </source>
</evidence>
<dbReference type="InterPro" id="IPR012341">
    <property type="entry name" value="6hp_glycosidase-like_sf"/>
</dbReference>
<evidence type="ECO:0000313" key="7">
    <source>
        <dbReference type="Proteomes" id="UP000324767"/>
    </source>
</evidence>
<dbReference type="GO" id="GO:0005975">
    <property type="term" value="P:carbohydrate metabolic process"/>
    <property type="evidence" value="ECO:0007669"/>
    <property type="project" value="InterPro"/>
</dbReference>
<dbReference type="Gene3D" id="1.50.10.10">
    <property type="match status" value="1"/>
</dbReference>
<dbReference type="EMBL" id="VXIT01000002">
    <property type="protein sequence ID" value="KAA6414794.1"/>
    <property type="molecule type" value="Genomic_DNA"/>
</dbReference>
<proteinExistence type="predicted"/>
<dbReference type="PANTHER" id="PTHR31987:SF1">
    <property type="entry name" value="GLUTAMINASE A"/>
    <property type="match status" value="1"/>
</dbReference>
<protein>
    <submittedName>
        <fullName evidence="4">Glutaminase</fullName>
    </submittedName>
    <submittedName>
        <fullName evidence="5">Six-hairpin glycosidase-like</fullName>
    </submittedName>
</protein>
<dbReference type="GO" id="GO:0016798">
    <property type="term" value="F:hydrolase activity, acting on glycosyl bonds"/>
    <property type="evidence" value="ECO:0007669"/>
    <property type="project" value="UniProtKB-KW"/>
</dbReference>
<dbReference type="Proteomes" id="UP000192927">
    <property type="component" value="Unassembled WGS sequence"/>
</dbReference>
<feature type="domain" description="Glutaminase A N-terminal" evidence="3">
    <location>
        <begin position="123"/>
        <end position="365"/>
    </location>
</feature>
<dbReference type="AlphaFoldDB" id="A0A1W5D871"/>
<dbReference type="Pfam" id="PF17168">
    <property type="entry name" value="DUF5127"/>
    <property type="match status" value="1"/>
</dbReference>
<keyword evidence="1" id="KW-0732">Signal</keyword>
<dbReference type="InterPro" id="IPR052743">
    <property type="entry name" value="Glutaminase_GtaA"/>
</dbReference>
<dbReference type="InterPro" id="IPR033433">
    <property type="entry name" value="GtaA_N"/>
</dbReference>
<feature type="chain" id="PRO_5044566983" evidence="1">
    <location>
        <begin position="20"/>
        <end position="902"/>
    </location>
</feature>
<feature type="domain" description="Glutaminase A central" evidence="2">
    <location>
        <begin position="435"/>
        <end position="792"/>
    </location>
</feature>
<dbReference type="EMBL" id="FWEW01003498">
    <property type="protein sequence ID" value="SLM39306.1"/>
    <property type="molecule type" value="Genomic_DNA"/>
</dbReference>
<reference evidence="6" key="1">
    <citation type="submission" date="2017-03" db="EMBL/GenBank/DDBJ databases">
        <authorList>
            <person name="Sharma R."/>
            <person name="Thines M."/>
        </authorList>
    </citation>
    <scope>NUCLEOTIDE SEQUENCE [LARGE SCALE GENOMIC DNA]</scope>
</reference>
<reference evidence="5" key="2">
    <citation type="submission" date="2017-03" db="EMBL/GenBank/DDBJ databases">
        <authorList>
            <person name="Afonso C.L."/>
            <person name="Miller P.J."/>
            <person name="Scott M.A."/>
            <person name="Spackman E."/>
            <person name="Goraichik I."/>
            <person name="Dimitrov K.M."/>
            <person name="Suarez D.L."/>
            <person name="Swayne D.E."/>
        </authorList>
    </citation>
    <scope>NUCLEOTIDE SEQUENCE [LARGE SCALE GENOMIC DNA]</scope>
</reference>
<gene>
    <name evidence="4" type="ORF">FRX48_01544</name>
</gene>